<keyword evidence="4" id="KW-1185">Reference proteome</keyword>
<feature type="region of interest" description="Disordered" evidence="1">
    <location>
        <begin position="20"/>
        <end position="95"/>
    </location>
</feature>
<comment type="caution">
    <text evidence="3">The sequence shown here is derived from an EMBL/GenBank/DDBJ whole genome shotgun (WGS) entry which is preliminary data.</text>
</comment>
<dbReference type="RefSeq" id="WP_169420947.1">
    <property type="nucleotide sequence ID" value="NZ_JABBFX010000002.1"/>
</dbReference>
<dbReference type="Proteomes" id="UP000541185">
    <property type="component" value="Unassembled WGS sequence"/>
</dbReference>
<feature type="chain" id="PRO_5032697130" description="DUF2782 domain-containing protein" evidence="2">
    <location>
        <begin position="25"/>
        <end position="105"/>
    </location>
</feature>
<evidence type="ECO:0008006" key="5">
    <source>
        <dbReference type="Google" id="ProtNLM"/>
    </source>
</evidence>
<evidence type="ECO:0000256" key="1">
    <source>
        <dbReference type="SAM" id="MobiDB-lite"/>
    </source>
</evidence>
<evidence type="ECO:0000256" key="2">
    <source>
        <dbReference type="SAM" id="SignalP"/>
    </source>
</evidence>
<organism evidence="3 4">
    <name type="scientific">Ramlibacter agri</name>
    <dbReference type="NCBI Taxonomy" id="2728837"/>
    <lineage>
        <taxon>Bacteria</taxon>
        <taxon>Pseudomonadati</taxon>
        <taxon>Pseudomonadota</taxon>
        <taxon>Betaproteobacteria</taxon>
        <taxon>Burkholderiales</taxon>
        <taxon>Comamonadaceae</taxon>
        <taxon>Ramlibacter</taxon>
    </lineage>
</organism>
<evidence type="ECO:0000313" key="3">
    <source>
        <dbReference type="EMBL" id="NML46697.1"/>
    </source>
</evidence>
<name>A0A848H8A1_9BURK</name>
<feature type="compositionally biased region" description="Polar residues" evidence="1">
    <location>
        <begin position="57"/>
        <end position="66"/>
    </location>
</feature>
<gene>
    <name evidence="3" type="ORF">HHL11_23330</name>
</gene>
<dbReference type="Gene3D" id="2.20.130.30">
    <property type="entry name" value="Protein of unknown function DUF2782"/>
    <property type="match status" value="1"/>
</dbReference>
<reference evidence="3 4" key="1">
    <citation type="submission" date="2020-04" db="EMBL/GenBank/DDBJ databases">
        <title>Ramlibacter sp. G-1-2-2 isolated from soil.</title>
        <authorList>
            <person name="Dahal R.H."/>
        </authorList>
    </citation>
    <scope>NUCLEOTIDE SEQUENCE [LARGE SCALE GENOMIC DNA]</scope>
    <source>
        <strain evidence="3 4">G-1-2-2</strain>
    </source>
</reference>
<feature type="compositionally biased region" description="Basic and acidic residues" evidence="1">
    <location>
        <begin position="81"/>
        <end position="92"/>
    </location>
</feature>
<proteinExistence type="predicted"/>
<feature type="compositionally biased region" description="Basic and acidic residues" evidence="1">
    <location>
        <begin position="24"/>
        <end position="45"/>
    </location>
</feature>
<feature type="signal peptide" evidence="2">
    <location>
        <begin position="1"/>
        <end position="24"/>
    </location>
</feature>
<evidence type="ECO:0000313" key="4">
    <source>
        <dbReference type="Proteomes" id="UP000541185"/>
    </source>
</evidence>
<dbReference type="EMBL" id="JABBFX010000002">
    <property type="protein sequence ID" value="NML46697.1"/>
    <property type="molecule type" value="Genomic_DNA"/>
</dbReference>
<keyword evidence="2" id="KW-0732">Signal</keyword>
<accession>A0A848H8A1</accession>
<protein>
    <recommendedName>
        <fullName evidence="5">DUF2782 domain-containing protein</fullName>
    </recommendedName>
</protein>
<sequence>MRKILFVAAVFPLAVLAQTGQAPAEDKPVKKERPDQKIERIHIDDGGATIDELRVGGQSQNVTVKPSGNAPAYEMQPSDGARSRPSEDRQGDLGKSQRVWNVLKF</sequence>
<dbReference type="AlphaFoldDB" id="A0A848H8A1"/>